<accession>A0A0L6JT63</accession>
<gene>
    <name evidence="1" type="ORF">Bccel_4149</name>
</gene>
<sequence precursor="true">MFISEDKQHCLLLAISLLIFILLATGSTGLSQTPDSPTIIPTVI</sequence>
<evidence type="ECO:0000313" key="2">
    <source>
        <dbReference type="Proteomes" id="UP000036923"/>
    </source>
</evidence>
<dbReference type="AlphaFoldDB" id="A0A0L6JT63"/>
<comment type="caution">
    <text evidence="1">The sequence shown here is derived from an EMBL/GenBank/DDBJ whole genome shotgun (WGS) entry which is preliminary data.</text>
</comment>
<name>A0A0L6JT63_9FIRM</name>
<keyword evidence="2" id="KW-1185">Reference proteome</keyword>
<organism evidence="1 2">
    <name type="scientific">Pseudobacteroides cellulosolvens ATCC 35603 = DSM 2933</name>
    <dbReference type="NCBI Taxonomy" id="398512"/>
    <lineage>
        <taxon>Bacteria</taxon>
        <taxon>Bacillati</taxon>
        <taxon>Bacillota</taxon>
        <taxon>Clostridia</taxon>
        <taxon>Eubacteriales</taxon>
        <taxon>Oscillospiraceae</taxon>
        <taxon>Pseudobacteroides</taxon>
    </lineage>
</organism>
<dbReference type="STRING" id="398512.Bccel_4149"/>
<dbReference type="EMBL" id="LGTC01000001">
    <property type="protein sequence ID" value="KNY28875.1"/>
    <property type="molecule type" value="Genomic_DNA"/>
</dbReference>
<dbReference type="RefSeq" id="WP_276326229.1">
    <property type="nucleotide sequence ID" value="NZ_LGTC01000001.1"/>
</dbReference>
<evidence type="ECO:0000313" key="1">
    <source>
        <dbReference type="EMBL" id="KNY28875.1"/>
    </source>
</evidence>
<reference evidence="2" key="1">
    <citation type="submission" date="2015-07" db="EMBL/GenBank/DDBJ databases">
        <title>Near-Complete Genome Sequence of the Cellulolytic Bacterium Bacteroides (Pseudobacteroides) cellulosolvens ATCC 35603.</title>
        <authorList>
            <person name="Dassa B."/>
            <person name="Utturkar S.M."/>
            <person name="Klingeman D.M."/>
            <person name="Hurt R.A."/>
            <person name="Keller M."/>
            <person name="Xu J."/>
            <person name="Reddy Y.H.K."/>
            <person name="Borovok I."/>
            <person name="Grinberg I.R."/>
            <person name="Lamed R."/>
            <person name="Zhivin O."/>
            <person name="Bayer E.A."/>
            <person name="Brown S.D."/>
        </authorList>
    </citation>
    <scope>NUCLEOTIDE SEQUENCE [LARGE SCALE GENOMIC DNA]</scope>
    <source>
        <strain evidence="2">DSM 2933</strain>
    </source>
</reference>
<proteinExistence type="predicted"/>
<protein>
    <submittedName>
        <fullName evidence="1">Uncharacterized protein</fullName>
    </submittedName>
</protein>
<dbReference type="Proteomes" id="UP000036923">
    <property type="component" value="Unassembled WGS sequence"/>
</dbReference>